<dbReference type="AlphaFoldDB" id="A0A916NDL0"/>
<dbReference type="InterPro" id="IPR015797">
    <property type="entry name" value="NUDIX_hydrolase-like_dom_sf"/>
</dbReference>
<sequence>MKVRPSAIIVKDQAILTLRYRYQSTDVFALPGGNPDPGETLQEALSRELTEELNIKAIAGTMVVCGEVIWREVSRETLHMVFATHITEGIPQINPEQTTALEIVWLPVSELHSRLLYPNFGKHIQQYLSNAVLPGYVGVADQPYIC</sequence>
<dbReference type="RefSeq" id="WP_215241234.1">
    <property type="nucleotide sequence ID" value="NZ_CAJRAF010000002.1"/>
</dbReference>
<organism evidence="5 6">
    <name type="scientific">Dyadobacter helix</name>
    <dbReference type="NCBI Taxonomy" id="2822344"/>
    <lineage>
        <taxon>Bacteria</taxon>
        <taxon>Pseudomonadati</taxon>
        <taxon>Bacteroidota</taxon>
        <taxon>Cytophagia</taxon>
        <taxon>Cytophagales</taxon>
        <taxon>Spirosomataceae</taxon>
        <taxon>Dyadobacter</taxon>
    </lineage>
</organism>
<dbReference type="InterPro" id="IPR000086">
    <property type="entry name" value="NUDIX_hydrolase_dom"/>
</dbReference>
<protein>
    <recommendedName>
        <fullName evidence="4">Nudix hydrolase domain-containing protein</fullName>
    </recommendedName>
</protein>
<dbReference type="PRINTS" id="PR00502">
    <property type="entry name" value="NUDIXFAMILY"/>
</dbReference>
<dbReference type="PANTHER" id="PTHR43046">
    <property type="entry name" value="GDP-MANNOSE MANNOSYL HYDROLASE"/>
    <property type="match status" value="1"/>
</dbReference>
<comment type="similarity">
    <text evidence="3">Belongs to the Nudix hydrolase family.</text>
</comment>
<dbReference type="SUPFAM" id="SSF55811">
    <property type="entry name" value="Nudix"/>
    <property type="match status" value="1"/>
</dbReference>
<name>A0A916NDL0_9BACT</name>
<proteinExistence type="inferred from homology"/>
<evidence type="ECO:0000256" key="2">
    <source>
        <dbReference type="ARBA" id="ARBA00022801"/>
    </source>
</evidence>
<evidence type="ECO:0000313" key="6">
    <source>
        <dbReference type="Proteomes" id="UP000680038"/>
    </source>
</evidence>
<gene>
    <name evidence="5" type="ORF">DYBT9275_04967</name>
</gene>
<dbReference type="Pfam" id="PF00293">
    <property type="entry name" value="NUDIX"/>
    <property type="match status" value="1"/>
</dbReference>
<comment type="caution">
    <text evidence="5">The sequence shown here is derived from an EMBL/GenBank/DDBJ whole genome shotgun (WGS) entry which is preliminary data.</text>
</comment>
<keyword evidence="2 3" id="KW-0378">Hydrolase</keyword>
<dbReference type="PANTHER" id="PTHR43046:SF14">
    <property type="entry name" value="MUTT_NUDIX FAMILY PROTEIN"/>
    <property type="match status" value="1"/>
</dbReference>
<dbReference type="InterPro" id="IPR020084">
    <property type="entry name" value="NUDIX_hydrolase_CS"/>
</dbReference>
<dbReference type="InterPro" id="IPR020476">
    <property type="entry name" value="Nudix_hydrolase"/>
</dbReference>
<reference evidence="5" key="1">
    <citation type="submission" date="2021-04" db="EMBL/GenBank/DDBJ databases">
        <authorList>
            <person name="Rodrigo-Torres L."/>
            <person name="Arahal R. D."/>
            <person name="Lucena T."/>
        </authorList>
    </citation>
    <scope>NUCLEOTIDE SEQUENCE</scope>
    <source>
        <strain evidence="5">CECT 9275</strain>
    </source>
</reference>
<evidence type="ECO:0000256" key="3">
    <source>
        <dbReference type="RuleBase" id="RU003476"/>
    </source>
</evidence>
<dbReference type="PROSITE" id="PS51462">
    <property type="entry name" value="NUDIX"/>
    <property type="match status" value="1"/>
</dbReference>
<keyword evidence="6" id="KW-1185">Reference proteome</keyword>
<evidence type="ECO:0000259" key="4">
    <source>
        <dbReference type="PROSITE" id="PS51462"/>
    </source>
</evidence>
<feature type="domain" description="Nudix hydrolase" evidence="4">
    <location>
        <begin position="1"/>
        <end position="130"/>
    </location>
</feature>
<dbReference type="PROSITE" id="PS00893">
    <property type="entry name" value="NUDIX_BOX"/>
    <property type="match status" value="1"/>
</dbReference>
<comment type="cofactor">
    <cofactor evidence="1">
        <name>Mg(2+)</name>
        <dbReference type="ChEBI" id="CHEBI:18420"/>
    </cofactor>
</comment>
<dbReference type="Gene3D" id="3.90.79.10">
    <property type="entry name" value="Nucleoside Triphosphate Pyrophosphohydrolase"/>
    <property type="match status" value="1"/>
</dbReference>
<accession>A0A916NDL0</accession>
<evidence type="ECO:0000313" key="5">
    <source>
        <dbReference type="EMBL" id="CAG5011524.1"/>
    </source>
</evidence>
<dbReference type="Proteomes" id="UP000680038">
    <property type="component" value="Unassembled WGS sequence"/>
</dbReference>
<evidence type="ECO:0000256" key="1">
    <source>
        <dbReference type="ARBA" id="ARBA00001946"/>
    </source>
</evidence>
<dbReference type="EMBL" id="CAJRAF010000002">
    <property type="protein sequence ID" value="CAG5011524.1"/>
    <property type="molecule type" value="Genomic_DNA"/>
</dbReference>
<dbReference type="GO" id="GO:0016787">
    <property type="term" value="F:hydrolase activity"/>
    <property type="evidence" value="ECO:0007669"/>
    <property type="project" value="UniProtKB-KW"/>
</dbReference>